<evidence type="ECO:0000313" key="1">
    <source>
        <dbReference type="EMBL" id="KAH7690539.1"/>
    </source>
</evidence>
<comment type="caution">
    <text evidence="1">The sequence shown here is derived from an EMBL/GenBank/DDBJ whole genome shotgun (WGS) entry which is preliminary data.</text>
</comment>
<keyword evidence="2" id="KW-1185">Reference proteome</keyword>
<organism evidence="1 2">
    <name type="scientific">Dioscorea alata</name>
    <name type="common">Purple yam</name>
    <dbReference type="NCBI Taxonomy" id="55571"/>
    <lineage>
        <taxon>Eukaryota</taxon>
        <taxon>Viridiplantae</taxon>
        <taxon>Streptophyta</taxon>
        <taxon>Embryophyta</taxon>
        <taxon>Tracheophyta</taxon>
        <taxon>Spermatophyta</taxon>
        <taxon>Magnoliopsida</taxon>
        <taxon>Liliopsida</taxon>
        <taxon>Dioscoreales</taxon>
        <taxon>Dioscoreaceae</taxon>
        <taxon>Dioscorea</taxon>
    </lineage>
</organism>
<name>A0ACB7WPR6_DIOAL</name>
<evidence type="ECO:0000313" key="2">
    <source>
        <dbReference type="Proteomes" id="UP000827976"/>
    </source>
</evidence>
<proteinExistence type="predicted"/>
<dbReference type="Proteomes" id="UP000827976">
    <property type="component" value="Chromosome 2"/>
</dbReference>
<protein>
    <submittedName>
        <fullName evidence="1">Anaphase-promoting complex (APC) subunit 11 protein</fullName>
    </submittedName>
</protein>
<reference evidence="2" key="1">
    <citation type="journal article" date="2022" name="Nat. Commun.">
        <title>Chromosome evolution and the genetic basis of agronomically important traits in greater yam.</title>
        <authorList>
            <person name="Bredeson J.V."/>
            <person name="Lyons J.B."/>
            <person name="Oniyinde I.O."/>
            <person name="Okereke N.R."/>
            <person name="Kolade O."/>
            <person name="Nnabue I."/>
            <person name="Nwadili C.O."/>
            <person name="Hribova E."/>
            <person name="Parker M."/>
            <person name="Nwogha J."/>
            <person name="Shu S."/>
            <person name="Carlson J."/>
            <person name="Kariba R."/>
            <person name="Muthemba S."/>
            <person name="Knop K."/>
            <person name="Barton G.J."/>
            <person name="Sherwood A.V."/>
            <person name="Lopez-Montes A."/>
            <person name="Asiedu R."/>
            <person name="Jamnadass R."/>
            <person name="Muchugi A."/>
            <person name="Goodstein D."/>
            <person name="Egesi C.N."/>
            <person name="Featherston J."/>
            <person name="Asfaw A."/>
            <person name="Simpson G.G."/>
            <person name="Dolezel J."/>
            <person name="Hendre P.S."/>
            <person name="Van Deynze A."/>
            <person name="Kumar P.L."/>
            <person name="Obidiegwu J.E."/>
            <person name="Bhattacharjee R."/>
            <person name="Rokhsar D.S."/>
        </authorList>
    </citation>
    <scope>NUCLEOTIDE SEQUENCE [LARGE SCALE GENOMIC DNA]</scope>
    <source>
        <strain evidence="2">cv. TDa95/00328</strain>
    </source>
</reference>
<dbReference type="EMBL" id="CM037012">
    <property type="protein sequence ID" value="KAH7690539.1"/>
    <property type="molecule type" value="Genomic_DNA"/>
</dbReference>
<gene>
    <name evidence="1" type="ORF">IHE45_02G055000</name>
</gene>
<accession>A0ACB7WPR6</accession>
<sequence>MGCCCSRRAEIIRAPIYVYCPQTSDGGPLSSANGPASSVPASVLVDTNLDTSIPDTFRAPPAPLPYDVGLTHAQTLPSSFGNSGNKTDHVQPADSQSLGEAVSGGTSEGLATAESLKGSVLKSTSDDAHDSAKIAEDEPSKFCEPVSSAVDEEDVCPICLEEYDLENPRILTKCEHHYHLACILEWMERSDTCPVCDQIMVFDQTLYE</sequence>